<gene>
    <name evidence="1" type="ORF">FGO68_gene118</name>
</gene>
<dbReference type="EMBL" id="RRYP01013239">
    <property type="protein sequence ID" value="TNV76623.1"/>
    <property type="molecule type" value="Genomic_DNA"/>
</dbReference>
<evidence type="ECO:0000313" key="1">
    <source>
        <dbReference type="EMBL" id="TNV76623.1"/>
    </source>
</evidence>
<dbReference type="InterPro" id="IPR036280">
    <property type="entry name" value="Multihaem_cyt_sf"/>
</dbReference>
<accession>A0A8J8T032</accession>
<reference evidence="1" key="1">
    <citation type="submission" date="2019-06" db="EMBL/GenBank/DDBJ databases">
        <authorList>
            <person name="Zheng W."/>
        </authorList>
    </citation>
    <scope>NUCLEOTIDE SEQUENCE</scope>
    <source>
        <strain evidence="1">QDHG01</strain>
    </source>
</reference>
<proteinExistence type="predicted"/>
<dbReference type="Proteomes" id="UP000785679">
    <property type="component" value="Unassembled WGS sequence"/>
</dbReference>
<dbReference type="SUPFAM" id="SSF48695">
    <property type="entry name" value="Multiheme cytochromes"/>
    <property type="match status" value="1"/>
</dbReference>
<protein>
    <submittedName>
        <fullName evidence="1">Uncharacterized protein</fullName>
    </submittedName>
</protein>
<sequence>MDALISSYMRQQIFCDICHNQFPVYITQDYSRLVCQRCHFGQRNGFTFLRANLFVYQIRDLVRIQKEHWEELFEKVEQYSLWATAKVQKYAVFSQFVKRFKDIQMRLEKLCEMREQLLYSPECVRIQVEKLAENFQVRELLGSQELIDKMEKDLQKYIDLTRLNDIKFFELYETEIIEIDQALIFKDVANSDFILRFYLQALLNLAFKETEADRQKELAFIQNDQSEKILALQLVKDYVEEKMPKVQGLSIIYEKIEKAYQILGEQQNNKKQKNCNCDQVRRIYSLRIKEGNLGLHSKRRQS</sequence>
<name>A0A8J8T032_HALGN</name>
<dbReference type="AlphaFoldDB" id="A0A8J8T032"/>
<keyword evidence="2" id="KW-1185">Reference proteome</keyword>
<evidence type="ECO:0000313" key="2">
    <source>
        <dbReference type="Proteomes" id="UP000785679"/>
    </source>
</evidence>
<comment type="caution">
    <text evidence="1">The sequence shown here is derived from an EMBL/GenBank/DDBJ whole genome shotgun (WGS) entry which is preliminary data.</text>
</comment>
<organism evidence="1 2">
    <name type="scientific">Halteria grandinella</name>
    <dbReference type="NCBI Taxonomy" id="5974"/>
    <lineage>
        <taxon>Eukaryota</taxon>
        <taxon>Sar</taxon>
        <taxon>Alveolata</taxon>
        <taxon>Ciliophora</taxon>
        <taxon>Intramacronucleata</taxon>
        <taxon>Spirotrichea</taxon>
        <taxon>Stichotrichia</taxon>
        <taxon>Sporadotrichida</taxon>
        <taxon>Halteriidae</taxon>
        <taxon>Halteria</taxon>
    </lineage>
</organism>